<dbReference type="SMART" id="SM00091">
    <property type="entry name" value="PAS"/>
    <property type="match status" value="7"/>
</dbReference>
<dbReference type="InterPro" id="IPR000700">
    <property type="entry name" value="PAS-assoc_C"/>
</dbReference>
<dbReference type="Pfam" id="PF00989">
    <property type="entry name" value="PAS"/>
    <property type="match status" value="2"/>
</dbReference>
<feature type="domain" description="PAS" evidence="7">
    <location>
        <begin position="606"/>
        <end position="651"/>
    </location>
</feature>
<dbReference type="SMART" id="SM00086">
    <property type="entry name" value="PAC"/>
    <property type="match status" value="6"/>
</dbReference>
<dbReference type="InterPro" id="IPR013656">
    <property type="entry name" value="PAS_4"/>
</dbReference>
<dbReference type="PROSITE" id="PS50109">
    <property type="entry name" value="HIS_KIN"/>
    <property type="match status" value="1"/>
</dbReference>
<dbReference type="InterPro" id="IPR004358">
    <property type="entry name" value="Sig_transdc_His_kin-like_C"/>
</dbReference>
<dbReference type="CDD" id="cd00130">
    <property type="entry name" value="PAS"/>
    <property type="match status" value="6"/>
</dbReference>
<dbReference type="AlphaFoldDB" id="A0A1G9AA92"/>
<dbReference type="InterPro" id="IPR013655">
    <property type="entry name" value="PAS_fold_3"/>
</dbReference>
<feature type="domain" description="PAS" evidence="7">
    <location>
        <begin position="368"/>
        <end position="401"/>
    </location>
</feature>
<evidence type="ECO:0000259" key="8">
    <source>
        <dbReference type="PROSITE" id="PS50113"/>
    </source>
</evidence>
<dbReference type="InterPro" id="IPR013767">
    <property type="entry name" value="PAS_fold"/>
</dbReference>
<organism evidence="9 10">
    <name type="scientific">Methanoculleus thermophilus</name>
    <dbReference type="NCBI Taxonomy" id="2200"/>
    <lineage>
        <taxon>Archaea</taxon>
        <taxon>Methanobacteriati</taxon>
        <taxon>Methanobacteriota</taxon>
        <taxon>Stenosarchaea group</taxon>
        <taxon>Methanomicrobia</taxon>
        <taxon>Methanomicrobiales</taxon>
        <taxon>Methanomicrobiaceae</taxon>
        <taxon>Methanoculleus</taxon>
    </lineage>
</organism>
<keyword evidence="4" id="KW-0808">Transferase</keyword>
<dbReference type="SMART" id="SM00387">
    <property type="entry name" value="HATPase_c"/>
    <property type="match status" value="1"/>
</dbReference>
<dbReference type="InterPro" id="IPR029016">
    <property type="entry name" value="GAF-like_dom_sf"/>
</dbReference>
<keyword evidence="5" id="KW-0418">Kinase</keyword>
<feature type="domain" description="PAS" evidence="7">
    <location>
        <begin position="736"/>
        <end position="784"/>
    </location>
</feature>
<dbReference type="SUPFAM" id="SSF55781">
    <property type="entry name" value="GAF domain-like"/>
    <property type="match status" value="1"/>
</dbReference>
<reference evidence="9 10" key="1">
    <citation type="submission" date="2016-10" db="EMBL/GenBank/DDBJ databases">
        <authorList>
            <person name="Varghese N."/>
            <person name="Submissions S."/>
        </authorList>
    </citation>
    <scope>NUCLEOTIDE SEQUENCE [LARGE SCALE GENOMIC DNA]</scope>
    <source>
        <strain evidence="9 10">DSM 2373</strain>
    </source>
</reference>
<dbReference type="CDD" id="cd00075">
    <property type="entry name" value="HATPase"/>
    <property type="match status" value="1"/>
</dbReference>
<dbReference type="Pfam" id="PF08448">
    <property type="entry name" value="PAS_4"/>
    <property type="match status" value="1"/>
</dbReference>
<dbReference type="Gene3D" id="3.30.565.10">
    <property type="entry name" value="Histidine kinase-like ATPase, C-terminal domain"/>
    <property type="match status" value="1"/>
</dbReference>
<dbReference type="PANTHER" id="PTHR43304:SF1">
    <property type="entry name" value="PAC DOMAIN-CONTAINING PROTEIN"/>
    <property type="match status" value="1"/>
</dbReference>
<dbReference type="PRINTS" id="PR00344">
    <property type="entry name" value="BCTRLSENSOR"/>
</dbReference>
<evidence type="ECO:0000256" key="1">
    <source>
        <dbReference type="ARBA" id="ARBA00000085"/>
    </source>
</evidence>
<dbReference type="PANTHER" id="PTHR43304">
    <property type="entry name" value="PHYTOCHROME-LIKE PROTEIN CPH1"/>
    <property type="match status" value="1"/>
</dbReference>
<sequence length="1226" mass="136237">MTPIEPQEYRILDEIDDGILVVNEDCTVVWANPAFHRMFGGVDGRPGGIPNAISNLAARLAAATHDKIADFECRLRAPDGSERRYFCSGWRTSSEKGWLLRFREEPDHKRDYEAIVEYTGTATILIEEDGTISVANTEFERLSGYSRQEIIGEKRLFDFIALDCEKERILGYHSLRRREPGAAPKNYSFTFVDRSGNFHVVEATIGLIPGTARSVMSLLDVTERRRAEQALRESEERLSLALSAAEDGLIDWDVSSGAIYYSSRNFTMLGYSPDAFVPTIPTILALVHPKDRARVEMVFTALATGERDHAEIEFRMRSASGKWVYVLGRLRVVRRDAGGRPIRIAGTYSDITKRKEAERELQIGKVSLESSLAAIAIADLDGNITHVNRALLEMNGLTDPEEVLGRHIAEFWVEPTQVERILATLAEGGKYTGKLVCRKTNGTEFIAHVTVVLLKDDSEDPICIMVTTVDISEEMRMAQALRESRERYRALTELSPDVIFLIDTRGDVLYVNSAGGRLVGTDPEGLRGKNIQELFLPGLGEWWRTTIPIAIASPGEILTEEALVHGAGGDVWLEVRLIPMAGPDGTVRNLIGICRDITDQKRAEEQLRFQAQVLSQVEDAVIAVDTDERITYMNRAAERLFGVPSDEALGRPIPELFGIEWLHTGEEEMAKNALLSSGTWRGVAGHQKRDGETISIDVILSTLTDDSGRVTGTLYSLRDVTRQQQAELDLRIRDMAIASSPSAFAIADLRGRLTYVNQAFLSLWGYASASEVLGRSVTEFWHDEAEAADALQRLLKTGRYTGERVGRRRDGTTFHIMFSGSCVTDNDGNPICLAETLTDITDLKEAEAEIQAHNRALSILNQIIGASASATDSNEVVERVLTVTLALLDLAGGSIYLKEQGGKRARLVYSKGLPEGFTPQPCIRDINAPPYREVLVEGRTVFRDDLPEEGESTPLRYASVPIVAHGRVIGALNVIPQGNNRFTETDRSLLAAVGREVGASIERALLIRQLEMAKEEANLYLDILSHDIRNAENISGLYTNLLADMLDGEEKIYAEKLRASIRKSVEILRNVSTIRRIHRESVKLVPIDLDRVIRDEIAIFPEIQFHYGGTSLSVMADRLLPEVFTNLIGNAIKFGGPKVEVAIRVEDEGEEILIAIEDTGPGVPDDMKEAIFMRFGQIKSQKSGQGLGLYITRMLIERYGGRIRVDDRVPGRPECGAAFRFWLKRA</sequence>
<evidence type="ECO:0000256" key="4">
    <source>
        <dbReference type="ARBA" id="ARBA00022679"/>
    </source>
</evidence>
<dbReference type="STRING" id="2200.GCA_001571405_01779"/>
<feature type="domain" description="PAS" evidence="7">
    <location>
        <begin position="234"/>
        <end position="306"/>
    </location>
</feature>
<dbReference type="Gene3D" id="3.30.450.20">
    <property type="entry name" value="PAS domain"/>
    <property type="match status" value="6"/>
</dbReference>
<dbReference type="InterPro" id="IPR005467">
    <property type="entry name" value="His_kinase_dom"/>
</dbReference>
<evidence type="ECO:0000313" key="9">
    <source>
        <dbReference type="EMBL" id="SDK23370.1"/>
    </source>
</evidence>
<keyword evidence="3" id="KW-0597">Phosphoprotein</keyword>
<dbReference type="SMART" id="SM00065">
    <property type="entry name" value="GAF"/>
    <property type="match status" value="1"/>
</dbReference>
<dbReference type="InterPro" id="IPR003018">
    <property type="entry name" value="GAF"/>
</dbReference>
<evidence type="ECO:0000313" key="10">
    <source>
        <dbReference type="Proteomes" id="UP000326500"/>
    </source>
</evidence>
<feature type="domain" description="PAC" evidence="8">
    <location>
        <begin position="431"/>
        <end position="483"/>
    </location>
</feature>
<dbReference type="Gene3D" id="3.30.450.40">
    <property type="match status" value="1"/>
</dbReference>
<comment type="catalytic activity">
    <reaction evidence="1">
        <text>ATP + protein L-histidine = ADP + protein N-phospho-L-histidine.</text>
        <dbReference type="EC" id="2.7.13.3"/>
    </reaction>
</comment>
<dbReference type="InterPro" id="IPR036890">
    <property type="entry name" value="HATPase_C_sf"/>
</dbReference>
<protein>
    <recommendedName>
        <fullName evidence="2">histidine kinase</fullName>
        <ecNumber evidence="2">2.7.13.3</ecNumber>
    </recommendedName>
</protein>
<feature type="domain" description="PAC" evidence="8">
    <location>
        <begin position="310"/>
        <end position="363"/>
    </location>
</feature>
<dbReference type="InterPro" id="IPR003594">
    <property type="entry name" value="HATPase_dom"/>
</dbReference>
<dbReference type="Proteomes" id="UP000326500">
    <property type="component" value="Unassembled WGS sequence"/>
</dbReference>
<dbReference type="Pfam" id="PF08447">
    <property type="entry name" value="PAS_3"/>
    <property type="match status" value="1"/>
</dbReference>
<evidence type="ECO:0000259" key="7">
    <source>
        <dbReference type="PROSITE" id="PS50112"/>
    </source>
</evidence>
<dbReference type="InterPro" id="IPR001610">
    <property type="entry name" value="PAC"/>
</dbReference>
<dbReference type="PROSITE" id="PS50113">
    <property type="entry name" value="PAC"/>
    <property type="match status" value="5"/>
</dbReference>
<feature type="domain" description="PAC" evidence="8">
    <location>
        <begin position="557"/>
        <end position="609"/>
    </location>
</feature>
<dbReference type="Pfam" id="PF13185">
    <property type="entry name" value="GAF_2"/>
    <property type="match status" value="1"/>
</dbReference>
<dbReference type="EC" id="2.7.13.3" evidence="2"/>
<dbReference type="Pfam" id="PF13188">
    <property type="entry name" value="PAS_8"/>
    <property type="match status" value="1"/>
</dbReference>
<dbReference type="InterPro" id="IPR000014">
    <property type="entry name" value="PAS"/>
</dbReference>
<name>A0A1G9AA92_9EURY</name>
<feature type="domain" description="PAS" evidence="7">
    <location>
        <begin position="484"/>
        <end position="537"/>
    </location>
</feature>
<dbReference type="PROSITE" id="PS50112">
    <property type="entry name" value="PAS"/>
    <property type="match status" value="6"/>
</dbReference>
<dbReference type="RefSeq" id="WP_224732788.1">
    <property type="nucleotide sequence ID" value="NZ_BCNX01000008.1"/>
</dbReference>
<feature type="domain" description="Histidine kinase" evidence="6">
    <location>
        <begin position="1023"/>
        <end position="1226"/>
    </location>
</feature>
<keyword evidence="10" id="KW-1185">Reference proteome</keyword>
<gene>
    <name evidence="9" type="ORF">SAMN04488571_105211</name>
</gene>
<dbReference type="EMBL" id="FNFT01000005">
    <property type="protein sequence ID" value="SDK23370.1"/>
    <property type="molecule type" value="Genomic_DNA"/>
</dbReference>
<feature type="domain" description="PAC" evidence="8">
    <location>
        <begin position="800"/>
        <end position="852"/>
    </location>
</feature>
<feature type="domain" description="PAS" evidence="7">
    <location>
        <begin position="108"/>
        <end position="160"/>
    </location>
</feature>
<dbReference type="NCBIfam" id="TIGR00229">
    <property type="entry name" value="sensory_box"/>
    <property type="match status" value="6"/>
</dbReference>
<evidence type="ECO:0000256" key="2">
    <source>
        <dbReference type="ARBA" id="ARBA00012438"/>
    </source>
</evidence>
<dbReference type="GO" id="GO:0004673">
    <property type="term" value="F:protein histidine kinase activity"/>
    <property type="evidence" value="ECO:0007669"/>
    <property type="project" value="UniProtKB-EC"/>
</dbReference>
<accession>A0A1G9AA92</accession>
<dbReference type="Pfam" id="PF02518">
    <property type="entry name" value="HATPase_c"/>
    <property type="match status" value="1"/>
</dbReference>
<dbReference type="SUPFAM" id="SSF55874">
    <property type="entry name" value="ATPase domain of HSP90 chaperone/DNA topoisomerase II/histidine kinase"/>
    <property type="match status" value="1"/>
</dbReference>
<feature type="domain" description="PAC" evidence="8">
    <location>
        <begin position="676"/>
        <end position="732"/>
    </location>
</feature>
<evidence type="ECO:0000259" key="6">
    <source>
        <dbReference type="PROSITE" id="PS50109"/>
    </source>
</evidence>
<dbReference type="SUPFAM" id="SSF55785">
    <property type="entry name" value="PYP-like sensor domain (PAS domain)"/>
    <property type="match status" value="7"/>
</dbReference>
<dbReference type="GO" id="GO:0006355">
    <property type="term" value="P:regulation of DNA-templated transcription"/>
    <property type="evidence" value="ECO:0007669"/>
    <property type="project" value="InterPro"/>
</dbReference>
<evidence type="ECO:0000256" key="5">
    <source>
        <dbReference type="ARBA" id="ARBA00022777"/>
    </source>
</evidence>
<evidence type="ECO:0000256" key="3">
    <source>
        <dbReference type="ARBA" id="ARBA00022553"/>
    </source>
</evidence>
<dbReference type="InterPro" id="IPR052162">
    <property type="entry name" value="Sensor_kinase/Photoreceptor"/>
</dbReference>
<proteinExistence type="predicted"/>
<dbReference type="Pfam" id="PF13426">
    <property type="entry name" value="PAS_9"/>
    <property type="match status" value="2"/>
</dbReference>
<dbReference type="InterPro" id="IPR035965">
    <property type="entry name" value="PAS-like_dom_sf"/>
</dbReference>